<dbReference type="InterPro" id="IPR058627">
    <property type="entry name" value="MdtA-like_C"/>
</dbReference>
<feature type="coiled-coil region" evidence="3">
    <location>
        <begin position="99"/>
        <end position="126"/>
    </location>
</feature>
<reference evidence="8 9" key="1">
    <citation type="journal article" date="2020" name="G3 (Bethesda)">
        <title>CeMbio - The Caenorhabditis elegans Microbiome Resource.</title>
        <authorList>
            <person name="Dirksen P."/>
            <person name="Assie A."/>
            <person name="Zimmermann J."/>
            <person name="Zhang F."/>
            <person name="Tietje A.M."/>
            <person name="Marsh S.A."/>
            <person name="Felix M.A."/>
            <person name="Shapira M."/>
            <person name="Kaleta C."/>
            <person name="Schulenburg H."/>
            <person name="Samuel B."/>
        </authorList>
    </citation>
    <scope>NUCLEOTIDE SEQUENCE [LARGE SCALE GENOMIC DNA]</scope>
    <source>
        <strain evidence="8 9">BIGb0170</strain>
    </source>
</reference>
<name>A0A7G5DX20_9SPHI</name>
<feature type="domain" description="Multidrug resistance protein MdtA-like C-terminal permuted SH3" evidence="7">
    <location>
        <begin position="299"/>
        <end position="358"/>
    </location>
</feature>
<dbReference type="Proteomes" id="UP000515450">
    <property type="component" value="Chromosome"/>
</dbReference>
<keyword evidence="9" id="KW-1185">Reference proteome</keyword>
<dbReference type="GO" id="GO:0005886">
    <property type="term" value="C:plasma membrane"/>
    <property type="evidence" value="ECO:0007669"/>
    <property type="project" value="TreeGrafter"/>
</dbReference>
<evidence type="ECO:0000256" key="3">
    <source>
        <dbReference type="SAM" id="Coils"/>
    </source>
</evidence>
<evidence type="ECO:0000259" key="4">
    <source>
        <dbReference type="Pfam" id="PF25876"/>
    </source>
</evidence>
<dbReference type="GO" id="GO:0030313">
    <property type="term" value="C:cell envelope"/>
    <property type="evidence" value="ECO:0007669"/>
    <property type="project" value="UniProtKB-SubCell"/>
</dbReference>
<dbReference type="Pfam" id="PF25967">
    <property type="entry name" value="RND-MFP_C"/>
    <property type="match status" value="1"/>
</dbReference>
<comment type="subcellular location">
    <subcellularLocation>
        <location evidence="1">Cell envelope</location>
    </subcellularLocation>
</comment>
<dbReference type="NCBIfam" id="TIGR01730">
    <property type="entry name" value="RND_mfp"/>
    <property type="match status" value="1"/>
</dbReference>
<evidence type="ECO:0000313" key="8">
    <source>
        <dbReference type="EMBL" id="QMV66295.1"/>
    </source>
</evidence>
<dbReference type="Gene3D" id="2.40.30.170">
    <property type="match status" value="1"/>
</dbReference>
<dbReference type="Pfam" id="PF25917">
    <property type="entry name" value="BSH_RND"/>
    <property type="match status" value="1"/>
</dbReference>
<evidence type="ECO:0000259" key="5">
    <source>
        <dbReference type="Pfam" id="PF25917"/>
    </source>
</evidence>
<protein>
    <submittedName>
        <fullName evidence="8">Efflux RND transporter periplasmic adaptor subunit</fullName>
    </submittedName>
</protein>
<dbReference type="SUPFAM" id="SSF111369">
    <property type="entry name" value="HlyD-like secretion proteins"/>
    <property type="match status" value="1"/>
</dbReference>
<evidence type="ECO:0000313" key="9">
    <source>
        <dbReference type="Proteomes" id="UP000515450"/>
    </source>
</evidence>
<evidence type="ECO:0000256" key="1">
    <source>
        <dbReference type="ARBA" id="ARBA00004196"/>
    </source>
</evidence>
<dbReference type="PROSITE" id="PS51257">
    <property type="entry name" value="PROKAR_LIPOPROTEIN"/>
    <property type="match status" value="1"/>
</dbReference>
<evidence type="ECO:0000259" key="7">
    <source>
        <dbReference type="Pfam" id="PF25967"/>
    </source>
</evidence>
<feature type="domain" description="Multidrug resistance protein MdtA-like barrel-sandwich hybrid" evidence="5">
    <location>
        <begin position="60"/>
        <end position="196"/>
    </location>
</feature>
<dbReference type="Gene3D" id="1.10.287.470">
    <property type="entry name" value="Helix hairpin bin"/>
    <property type="match status" value="1"/>
</dbReference>
<keyword evidence="3" id="KW-0175">Coiled coil</keyword>
<dbReference type="InterPro" id="IPR006143">
    <property type="entry name" value="RND_pump_MFP"/>
</dbReference>
<evidence type="ECO:0000256" key="2">
    <source>
        <dbReference type="ARBA" id="ARBA00009477"/>
    </source>
</evidence>
<feature type="domain" description="Multidrug resistance protein MdtA-like beta-barrel" evidence="6">
    <location>
        <begin position="210"/>
        <end position="292"/>
    </location>
</feature>
<dbReference type="Pfam" id="PF25876">
    <property type="entry name" value="HH_MFP_RND"/>
    <property type="match status" value="1"/>
</dbReference>
<gene>
    <name evidence="8" type="ORF">HS960_00845</name>
</gene>
<dbReference type="InterPro" id="IPR058624">
    <property type="entry name" value="MdtA-like_HH"/>
</dbReference>
<dbReference type="InterPro" id="IPR058625">
    <property type="entry name" value="MdtA-like_BSH"/>
</dbReference>
<dbReference type="PRINTS" id="PR01490">
    <property type="entry name" value="RTXTOXIND"/>
</dbReference>
<dbReference type="AlphaFoldDB" id="A0A7G5DX20"/>
<sequence length="378" mass="40851">MKKNLLLGIAIPVIIFSSCKPGHQPVQEPSVPEVPVLVLNKTDTVVYTEYPAQLEGLTDVEIRPQVNGILERVLVQEGAYVEKGQALFLIDSRPYREAYNDAKAQLSIAQAEVQTAKIEVEKLKALVDNRVVSNYQLKTAQASYDAAVAGERKAMAKIENAKITLNFTTIKAPVSGYIGRLGKKTGSLVAPSDAQSLTYLSDNREVHAYFSVGEADFVAFKDGLQGRSIDEKLKNSAAVNLVLSGGADYSVTGRLDMVDAAFDRSTGAITLRATFPNRQGLLRSGNSGRIRLGLRQHGVVAVPQAATFEMQDKLFAYVVDQHNKTRQVALTVTGAAGNSYYISNGLTSGDRLILKGLESLKDGMAVKPEISSDKMASN</sequence>
<dbReference type="Pfam" id="PF25944">
    <property type="entry name" value="Beta-barrel_RND"/>
    <property type="match status" value="1"/>
</dbReference>
<comment type="similarity">
    <text evidence="2">Belongs to the membrane fusion protein (MFP) (TC 8.A.1) family.</text>
</comment>
<feature type="domain" description="Multidrug resistance protein MdtA-like alpha-helical hairpin" evidence="4">
    <location>
        <begin position="99"/>
        <end position="168"/>
    </location>
</feature>
<dbReference type="RefSeq" id="WP_153847673.1">
    <property type="nucleotide sequence ID" value="NZ_CP058555.1"/>
</dbReference>
<proteinExistence type="inferred from homology"/>
<dbReference type="EMBL" id="CP058555">
    <property type="protein sequence ID" value="QMV66295.1"/>
    <property type="molecule type" value="Genomic_DNA"/>
</dbReference>
<dbReference type="GO" id="GO:0046677">
    <property type="term" value="P:response to antibiotic"/>
    <property type="evidence" value="ECO:0007669"/>
    <property type="project" value="TreeGrafter"/>
</dbReference>
<accession>A0A7G5DX20</accession>
<dbReference type="Gene3D" id="2.40.420.20">
    <property type="match status" value="1"/>
</dbReference>
<evidence type="ECO:0000259" key="6">
    <source>
        <dbReference type="Pfam" id="PF25944"/>
    </source>
</evidence>
<dbReference type="InterPro" id="IPR058626">
    <property type="entry name" value="MdtA-like_b-barrel"/>
</dbReference>
<dbReference type="Gene3D" id="2.40.50.100">
    <property type="match status" value="1"/>
</dbReference>
<organism evidence="8 9">
    <name type="scientific">Sphingobacterium paramultivorum</name>
    <dbReference type="NCBI Taxonomy" id="2886510"/>
    <lineage>
        <taxon>Bacteria</taxon>
        <taxon>Pseudomonadati</taxon>
        <taxon>Bacteroidota</taxon>
        <taxon>Sphingobacteriia</taxon>
        <taxon>Sphingobacteriales</taxon>
        <taxon>Sphingobacteriaceae</taxon>
        <taxon>Sphingobacterium</taxon>
    </lineage>
</organism>
<dbReference type="GO" id="GO:0022857">
    <property type="term" value="F:transmembrane transporter activity"/>
    <property type="evidence" value="ECO:0007669"/>
    <property type="project" value="InterPro"/>
</dbReference>
<dbReference type="PANTHER" id="PTHR30158:SF23">
    <property type="entry name" value="MULTIDRUG RESISTANCE PROTEIN MEXA"/>
    <property type="match status" value="1"/>
</dbReference>
<dbReference type="PANTHER" id="PTHR30158">
    <property type="entry name" value="ACRA/E-RELATED COMPONENT OF DRUG EFFLUX TRANSPORTER"/>
    <property type="match status" value="1"/>
</dbReference>